<gene>
    <name evidence="4" type="primary">tagA</name>
    <name evidence="4" type="ORF">CA13_12230</name>
</gene>
<keyword evidence="1 4" id="KW-0328">Glycosyltransferase</keyword>
<protein>
    <submittedName>
        <fullName evidence="4">Putative N-acetylmannosaminyltransferase</fullName>
        <ecNumber evidence="4">2.4.1.187</ecNumber>
    </submittedName>
</protein>
<dbReference type="AlphaFoldDB" id="A0A5C5YYQ6"/>
<keyword evidence="5" id="KW-1185">Reference proteome</keyword>
<feature type="compositionally biased region" description="Low complexity" evidence="3">
    <location>
        <begin position="1"/>
        <end position="14"/>
    </location>
</feature>
<evidence type="ECO:0000256" key="1">
    <source>
        <dbReference type="ARBA" id="ARBA00022676"/>
    </source>
</evidence>
<keyword evidence="2 4" id="KW-0808">Transferase</keyword>
<dbReference type="Proteomes" id="UP000315010">
    <property type="component" value="Unassembled WGS sequence"/>
</dbReference>
<dbReference type="EMBL" id="SJPJ01000001">
    <property type="protein sequence ID" value="TWT79816.1"/>
    <property type="molecule type" value="Genomic_DNA"/>
</dbReference>
<dbReference type="PANTHER" id="PTHR34136">
    <property type="match status" value="1"/>
</dbReference>
<evidence type="ECO:0000313" key="5">
    <source>
        <dbReference type="Proteomes" id="UP000315010"/>
    </source>
</evidence>
<dbReference type="EC" id="2.4.1.187" evidence="4"/>
<proteinExistence type="predicted"/>
<comment type="caution">
    <text evidence="4">The sequence shown here is derived from an EMBL/GenBank/DDBJ whole genome shotgun (WGS) entry which is preliminary data.</text>
</comment>
<organism evidence="4 5">
    <name type="scientific">Novipirellula herctigrandis</name>
    <dbReference type="NCBI Taxonomy" id="2527986"/>
    <lineage>
        <taxon>Bacteria</taxon>
        <taxon>Pseudomonadati</taxon>
        <taxon>Planctomycetota</taxon>
        <taxon>Planctomycetia</taxon>
        <taxon>Pirellulales</taxon>
        <taxon>Pirellulaceae</taxon>
        <taxon>Novipirellula</taxon>
    </lineage>
</organism>
<dbReference type="PANTHER" id="PTHR34136:SF1">
    <property type="entry name" value="UDP-N-ACETYL-D-MANNOSAMINURONIC ACID TRANSFERASE"/>
    <property type="match status" value="1"/>
</dbReference>
<evidence type="ECO:0000256" key="2">
    <source>
        <dbReference type="ARBA" id="ARBA00022679"/>
    </source>
</evidence>
<dbReference type="GO" id="GO:0047244">
    <property type="term" value="F:N-acetylglucosaminyldiphosphoundecaprenol N-acetyl-beta-D-mannosaminyltransferase activity"/>
    <property type="evidence" value="ECO:0007669"/>
    <property type="project" value="UniProtKB-EC"/>
</dbReference>
<dbReference type="NCBIfam" id="TIGR00696">
    <property type="entry name" value="wecG_tagA_cpsF"/>
    <property type="match status" value="1"/>
</dbReference>
<accession>A0A5C5YYQ6</accession>
<dbReference type="CDD" id="cd06533">
    <property type="entry name" value="Glyco_transf_WecG_TagA"/>
    <property type="match status" value="1"/>
</dbReference>
<feature type="region of interest" description="Disordered" evidence="3">
    <location>
        <begin position="1"/>
        <end position="24"/>
    </location>
</feature>
<evidence type="ECO:0000256" key="3">
    <source>
        <dbReference type="SAM" id="MobiDB-lite"/>
    </source>
</evidence>
<name>A0A5C5YYQ6_9BACT</name>
<reference evidence="4 5" key="1">
    <citation type="submission" date="2019-02" db="EMBL/GenBank/DDBJ databases">
        <title>Deep-cultivation of Planctomycetes and their phenomic and genomic characterization uncovers novel biology.</title>
        <authorList>
            <person name="Wiegand S."/>
            <person name="Jogler M."/>
            <person name="Boedeker C."/>
            <person name="Pinto D."/>
            <person name="Vollmers J."/>
            <person name="Rivas-Marin E."/>
            <person name="Kohn T."/>
            <person name="Peeters S.H."/>
            <person name="Heuer A."/>
            <person name="Rast P."/>
            <person name="Oberbeckmann S."/>
            <person name="Bunk B."/>
            <person name="Jeske O."/>
            <person name="Meyerdierks A."/>
            <person name="Storesund J.E."/>
            <person name="Kallscheuer N."/>
            <person name="Luecker S."/>
            <person name="Lage O.M."/>
            <person name="Pohl T."/>
            <person name="Merkel B.J."/>
            <person name="Hornburger P."/>
            <person name="Mueller R.-W."/>
            <person name="Bruemmer F."/>
            <person name="Labrenz M."/>
            <person name="Spormann A.M."/>
            <person name="Op Den Camp H."/>
            <person name="Overmann J."/>
            <person name="Amann R."/>
            <person name="Jetten M.S.M."/>
            <person name="Mascher T."/>
            <person name="Medema M.H."/>
            <person name="Devos D.P."/>
            <person name="Kaster A.-K."/>
            <person name="Ovreas L."/>
            <person name="Rohde M."/>
            <person name="Galperin M.Y."/>
            <person name="Jogler C."/>
        </authorList>
    </citation>
    <scope>NUCLEOTIDE SEQUENCE [LARGE SCALE GENOMIC DNA]</scope>
    <source>
        <strain evidence="4 5">CA13</strain>
    </source>
</reference>
<evidence type="ECO:0000313" key="4">
    <source>
        <dbReference type="EMBL" id="TWT79816.1"/>
    </source>
</evidence>
<dbReference type="Pfam" id="PF03808">
    <property type="entry name" value="Glyco_tran_WecG"/>
    <property type="match status" value="1"/>
</dbReference>
<dbReference type="InterPro" id="IPR004629">
    <property type="entry name" value="WecG_TagA_CpsF"/>
</dbReference>
<dbReference type="RefSeq" id="WP_419193968.1">
    <property type="nucleotide sequence ID" value="NZ_SJPJ01000001.1"/>
</dbReference>
<sequence length="295" mass="33009">MSSEEIASSEETAAMDATKSRPTVLAPRSSARSWVWDVPFDPLTLSGSVDRIEQMIQYGMDTGTPSYVITANLNYCMLHHQEPELHQITNDCGLILADGHPIVVRSRLSGKRLPERVAGSELIYDLAERCGERGWGIYFLGGEPGVAQQCADKLAADYQGLRIAGVESPPFRVLTEREQREQDARIMNSGAQVLLVAFGQPKGEKWIHANYKRLGIPVSIQLGASFDFVAGKSSRAPDIWQKLGLEWMHRMMSDPKRLGPRYAANAMFLCGRLVEDWKRLVTRWGMGDWSDQRRG</sequence>